<dbReference type="RefSeq" id="WP_345728169.1">
    <property type="nucleotide sequence ID" value="NZ_BAAAYN010000017.1"/>
</dbReference>
<organism evidence="4 5">
    <name type="scientific">Cryptosporangium minutisporangium</name>
    <dbReference type="NCBI Taxonomy" id="113569"/>
    <lineage>
        <taxon>Bacteria</taxon>
        <taxon>Bacillati</taxon>
        <taxon>Actinomycetota</taxon>
        <taxon>Actinomycetes</taxon>
        <taxon>Cryptosporangiales</taxon>
        <taxon>Cryptosporangiaceae</taxon>
        <taxon>Cryptosporangium</taxon>
    </lineage>
</organism>
<dbReference type="CDD" id="cd05286">
    <property type="entry name" value="QOR2"/>
    <property type="match status" value="1"/>
</dbReference>
<dbReference type="SUPFAM" id="SSF51735">
    <property type="entry name" value="NAD(P)-binding Rossmann-fold domains"/>
    <property type="match status" value="1"/>
</dbReference>
<dbReference type="PANTHER" id="PTHR48106:SF13">
    <property type="entry name" value="QUINONE OXIDOREDUCTASE-RELATED"/>
    <property type="match status" value="1"/>
</dbReference>
<evidence type="ECO:0000259" key="3">
    <source>
        <dbReference type="SMART" id="SM00829"/>
    </source>
</evidence>
<evidence type="ECO:0000256" key="2">
    <source>
        <dbReference type="ARBA" id="ARBA00023002"/>
    </source>
</evidence>
<dbReference type="SUPFAM" id="SSF50129">
    <property type="entry name" value="GroES-like"/>
    <property type="match status" value="1"/>
</dbReference>
<dbReference type="PANTHER" id="PTHR48106">
    <property type="entry name" value="QUINONE OXIDOREDUCTASE PIG3-RELATED"/>
    <property type="match status" value="1"/>
</dbReference>
<dbReference type="SMART" id="SM00829">
    <property type="entry name" value="PKS_ER"/>
    <property type="match status" value="1"/>
</dbReference>
<name>A0ABP6SWU1_9ACTN</name>
<evidence type="ECO:0000313" key="5">
    <source>
        <dbReference type="Proteomes" id="UP001501676"/>
    </source>
</evidence>
<dbReference type="InterPro" id="IPR036291">
    <property type="entry name" value="NAD(P)-bd_dom_sf"/>
</dbReference>
<keyword evidence="2" id="KW-0560">Oxidoreductase</keyword>
<keyword evidence="5" id="KW-1185">Reference proteome</keyword>
<dbReference type="InterPro" id="IPR013154">
    <property type="entry name" value="ADH-like_N"/>
</dbReference>
<keyword evidence="1" id="KW-0521">NADP</keyword>
<dbReference type="InterPro" id="IPR011032">
    <property type="entry name" value="GroES-like_sf"/>
</dbReference>
<dbReference type="Gene3D" id="3.40.50.720">
    <property type="entry name" value="NAD(P)-binding Rossmann-like Domain"/>
    <property type="match status" value="1"/>
</dbReference>
<dbReference type="EMBL" id="BAAAYN010000017">
    <property type="protein sequence ID" value="GAA3386541.1"/>
    <property type="molecule type" value="Genomic_DNA"/>
</dbReference>
<protein>
    <submittedName>
        <fullName evidence="4">NADPH:quinone reductase</fullName>
    </submittedName>
</protein>
<dbReference type="Gene3D" id="3.90.180.10">
    <property type="entry name" value="Medium-chain alcohol dehydrogenases, catalytic domain"/>
    <property type="match status" value="1"/>
</dbReference>
<dbReference type="InterPro" id="IPR020843">
    <property type="entry name" value="ER"/>
</dbReference>
<dbReference type="Pfam" id="PF08240">
    <property type="entry name" value="ADH_N"/>
    <property type="match status" value="1"/>
</dbReference>
<proteinExistence type="predicted"/>
<dbReference type="InterPro" id="IPR013149">
    <property type="entry name" value="ADH-like_C"/>
</dbReference>
<evidence type="ECO:0000313" key="4">
    <source>
        <dbReference type="EMBL" id="GAA3386541.1"/>
    </source>
</evidence>
<gene>
    <name evidence="4" type="ORF">GCM10020369_24470</name>
</gene>
<sequence length="330" mass="34213">MSDYAIRLRTTGGPEVLTPEPIEVPPPGPGEIRIRQTAVDLSYLDVLHRCGRLDVPLPTGLGSSAAGVVEAIGPATRRRPTSDFAVGDRVAYATVPLGAYATTRNVPADALVPLPPEVGDEDAVAVLAKGLLVWALIRHVHPVQAGETVVFHAAAGGVGLVAGQWLSHLGVRAIGTVGSADKVRLAVDNGYDEVVLYRTDDLAARARDLTDGVGVPVVYDPVGAATFATSLDALRPRGLLVSFGSISGPVTGVELGILAAKGSLFVTRPTLDAYLPDTATLRAASAEVLGLVARGVIRPNLRQRFDLADAGKAQEALESRATVGATVLLP</sequence>
<dbReference type="InterPro" id="IPR047618">
    <property type="entry name" value="QOR-like"/>
</dbReference>
<dbReference type="Pfam" id="PF00107">
    <property type="entry name" value="ADH_zinc_N"/>
    <property type="match status" value="1"/>
</dbReference>
<reference evidence="5" key="1">
    <citation type="journal article" date="2019" name="Int. J. Syst. Evol. Microbiol.">
        <title>The Global Catalogue of Microorganisms (GCM) 10K type strain sequencing project: providing services to taxonomists for standard genome sequencing and annotation.</title>
        <authorList>
            <consortium name="The Broad Institute Genomics Platform"/>
            <consortium name="The Broad Institute Genome Sequencing Center for Infectious Disease"/>
            <person name="Wu L."/>
            <person name="Ma J."/>
        </authorList>
    </citation>
    <scope>NUCLEOTIDE SEQUENCE [LARGE SCALE GENOMIC DNA]</scope>
    <source>
        <strain evidence="5">JCM 9458</strain>
    </source>
</reference>
<evidence type="ECO:0000256" key="1">
    <source>
        <dbReference type="ARBA" id="ARBA00022857"/>
    </source>
</evidence>
<dbReference type="Proteomes" id="UP001501676">
    <property type="component" value="Unassembled WGS sequence"/>
</dbReference>
<comment type="caution">
    <text evidence="4">The sequence shown here is derived from an EMBL/GenBank/DDBJ whole genome shotgun (WGS) entry which is preliminary data.</text>
</comment>
<feature type="domain" description="Enoyl reductase (ER)" evidence="3">
    <location>
        <begin position="12"/>
        <end position="328"/>
    </location>
</feature>
<accession>A0ABP6SWU1</accession>